<proteinExistence type="predicted"/>
<dbReference type="EMBL" id="SSTG01000030">
    <property type="protein sequence ID" value="THG53825.1"/>
    <property type="molecule type" value="Genomic_DNA"/>
</dbReference>
<sequence>MKKELYSPLRVPNLGYVDQSSNDDLIGLLEESGVRANIDQANWPEYPYKPLTTFSLAHTDKWLYIDFFVRCNFLRAMNYETNAPVCEDSAVAMSIQTDLSLPKFYGLEFNCIGTCAGYVFEPGCEPKPIEPAVLESIKVYPSCGKKPFRELEGLFSWNILVGIPLELIGLTDLAFPVAVKGNFYKCASGTQQPHFLSWQPVSTTAPDFNSQESFKEIILE</sequence>
<gene>
    <name evidence="1" type="ORF">E5990_03960</name>
</gene>
<reference evidence="1" key="1">
    <citation type="submission" date="2019-04" db="EMBL/GenBank/DDBJ databases">
        <title>Microbes associate with the intestines of laboratory mice.</title>
        <authorList>
            <person name="Navarre W."/>
            <person name="Wong E."/>
            <person name="Huang K.C."/>
            <person name="Tropini C."/>
            <person name="Ng K."/>
            <person name="Yu B."/>
        </authorList>
    </citation>
    <scope>NUCLEOTIDE SEQUENCE</scope>
    <source>
        <strain evidence="1">NM86_A22</strain>
    </source>
</reference>
<organism evidence="1 2">
    <name type="scientific">Muribaculum caecicola</name>
    <dbReference type="NCBI Taxonomy" id="3038144"/>
    <lineage>
        <taxon>Bacteria</taxon>
        <taxon>Pseudomonadati</taxon>
        <taxon>Bacteroidota</taxon>
        <taxon>Bacteroidia</taxon>
        <taxon>Bacteroidales</taxon>
        <taxon>Muribaculaceae</taxon>
        <taxon>Muribaculum</taxon>
    </lineage>
</organism>
<comment type="caution">
    <text evidence="1">The sequence shown here is derived from an EMBL/GenBank/DDBJ whole genome shotgun (WGS) entry which is preliminary data.</text>
</comment>
<name>A0AC61S688_9BACT</name>
<keyword evidence="2" id="KW-1185">Reference proteome</keyword>
<protein>
    <submittedName>
        <fullName evidence="1">Uncharacterized protein</fullName>
    </submittedName>
</protein>
<evidence type="ECO:0000313" key="2">
    <source>
        <dbReference type="Proteomes" id="UP000305401"/>
    </source>
</evidence>
<evidence type="ECO:0000313" key="1">
    <source>
        <dbReference type="EMBL" id="THG53825.1"/>
    </source>
</evidence>
<accession>A0AC61S688</accession>
<dbReference type="Proteomes" id="UP000305401">
    <property type="component" value="Unassembled WGS sequence"/>
</dbReference>